<organism evidence="2 3">
    <name type="scientific">Zea mays</name>
    <name type="common">Maize</name>
    <dbReference type="NCBI Taxonomy" id="4577"/>
    <lineage>
        <taxon>Eukaryota</taxon>
        <taxon>Viridiplantae</taxon>
        <taxon>Streptophyta</taxon>
        <taxon>Embryophyta</taxon>
        <taxon>Tracheophyta</taxon>
        <taxon>Spermatophyta</taxon>
        <taxon>Magnoliopsida</taxon>
        <taxon>Liliopsida</taxon>
        <taxon>Poales</taxon>
        <taxon>Poaceae</taxon>
        <taxon>PACMAD clade</taxon>
        <taxon>Panicoideae</taxon>
        <taxon>Andropogonodae</taxon>
        <taxon>Andropogoneae</taxon>
        <taxon>Tripsacinae</taxon>
        <taxon>Zea</taxon>
    </lineage>
</organism>
<comment type="caution">
    <text evidence="2">The sequence shown here is derived from an EMBL/GenBank/DDBJ whole genome shotgun (WGS) entry which is preliminary data.</text>
</comment>
<dbReference type="Proteomes" id="UP000251960">
    <property type="component" value="Chromosome 7"/>
</dbReference>
<gene>
    <name evidence="2" type="ORF">Zm00014a_023093</name>
</gene>
<evidence type="ECO:0000313" key="2">
    <source>
        <dbReference type="EMBL" id="PWZ14404.1"/>
    </source>
</evidence>
<feature type="compositionally biased region" description="Basic residues" evidence="1">
    <location>
        <begin position="139"/>
        <end position="168"/>
    </location>
</feature>
<evidence type="ECO:0000256" key="1">
    <source>
        <dbReference type="SAM" id="MobiDB-lite"/>
    </source>
</evidence>
<reference evidence="2 3" key="1">
    <citation type="journal article" date="2018" name="Nat. Genet.">
        <title>Extensive intraspecific gene order and gene structural variations between Mo17 and other maize genomes.</title>
        <authorList>
            <person name="Sun S."/>
            <person name="Zhou Y."/>
            <person name="Chen J."/>
            <person name="Shi J."/>
            <person name="Zhao H."/>
            <person name="Zhao H."/>
            <person name="Song W."/>
            <person name="Zhang M."/>
            <person name="Cui Y."/>
            <person name="Dong X."/>
            <person name="Liu H."/>
            <person name="Ma X."/>
            <person name="Jiao Y."/>
            <person name="Wang B."/>
            <person name="Wei X."/>
            <person name="Stein J.C."/>
            <person name="Glaubitz J.C."/>
            <person name="Lu F."/>
            <person name="Yu G."/>
            <person name="Liang C."/>
            <person name="Fengler K."/>
            <person name="Li B."/>
            <person name="Rafalski A."/>
            <person name="Schnable P.S."/>
            <person name="Ware D.H."/>
            <person name="Buckler E.S."/>
            <person name="Lai J."/>
        </authorList>
    </citation>
    <scope>NUCLEOTIDE SEQUENCE [LARGE SCALE GENOMIC DNA]</scope>
    <source>
        <strain evidence="3">cv. Missouri 17</strain>
        <tissue evidence="2">Seedling</tissue>
    </source>
</reference>
<sequence>MEGELAEGVRRSSRLESKDEMKIADKATARAMAKDAFINKGTSYNPFSILNTDNVVLMDVAHKLRVELGSSVNEAVENLDLIKSLELSRKNLVVQSVKCNFDPNKAVIHDSDMDNSVHNEGEDNALTDLENVMVLRKGRKIRHRKKSMKKKKDNKSPKHRNIPIKRRGLKEGLTQSCSE</sequence>
<dbReference type="AlphaFoldDB" id="A0A3L6E0F3"/>
<dbReference type="EMBL" id="NCVQ01000008">
    <property type="protein sequence ID" value="PWZ14404.1"/>
    <property type="molecule type" value="Genomic_DNA"/>
</dbReference>
<feature type="region of interest" description="Disordered" evidence="1">
    <location>
        <begin position="139"/>
        <end position="179"/>
    </location>
</feature>
<evidence type="ECO:0000313" key="3">
    <source>
        <dbReference type="Proteomes" id="UP000251960"/>
    </source>
</evidence>
<protein>
    <submittedName>
        <fullName evidence="2">Uncharacterized protein</fullName>
    </submittedName>
</protein>
<name>A0A3L6E0F3_MAIZE</name>
<proteinExistence type="predicted"/>
<accession>A0A3L6E0F3</accession>